<protein>
    <recommendedName>
        <fullName evidence="1">KIB1-4 beta-propeller domain-containing protein</fullName>
    </recommendedName>
</protein>
<dbReference type="PANTHER" id="PTHR33127:SF50">
    <property type="entry name" value="OS01G0885800 PROTEIN"/>
    <property type="match status" value="1"/>
</dbReference>
<dbReference type="EMBL" id="JACEFO010003286">
    <property type="protein sequence ID" value="KAF8642719.1"/>
    <property type="molecule type" value="Genomic_DNA"/>
</dbReference>
<organism evidence="2 3">
    <name type="scientific">Digitaria exilis</name>
    <dbReference type="NCBI Taxonomy" id="1010633"/>
    <lineage>
        <taxon>Eukaryota</taxon>
        <taxon>Viridiplantae</taxon>
        <taxon>Streptophyta</taxon>
        <taxon>Embryophyta</taxon>
        <taxon>Tracheophyta</taxon>
        <taxon>Spermatophyta</taxon>
        <taxon>Magnoliopsida</taxon>
        <taxon>Liliopsida</taxon>
        <taxon>Poales</taxon>
        <taxon>Poaceae</taxon>
        <taxon>PACMAD clade</taxon>
        <taxon>Panicoideae</taxon>
        <taxon>Panicodae</taxon>
        <taxon>Paniceae</taxon>
        <taxon>Anthephorinae</taxon>
        <taxon>Digitaria</taxon>
    </lineage>
</organism>
<accession>A0A835A6I6</accession>
<dbReference type="Proteomes" id="UP000636709">
    <property type="component" value="Unassembled WGS sequence"/>
</dbReference>
<dbReference type="AlphaFoldDB" id="A0A835A6I6"/>
<reference evidence="2" key="1">
    <citation type="submission" date="2020-07" db="EMBL/GenBank/DDBJ databases">
        <title>Genome sequence and genetic diversity analysis of an under-domesticated orphan crop, white fonio (Digitaria exilis).</title>
        <authorList>
            <person name="Bennetzen J.L."/>
            <person name="Chen S."/>
            <person name="Ma X."/>
            <person name="Wang X."/>
            <person name="Yssel A.E.J."/>
            <person name="Chaluvadi S.R."/>
            <person name="Johnson M."/>
            <person name="Gangashetty P."/>
            <person name="Hamidou F."/>
            <person name="Sanogo M.D."/>
            <person name="Zwaenepoel A."/>
            <person name="Wallace J."/>
            <person name="Van De Peer Y."/>
            <person name="Van Deynze A."/>
        </authorList>
    </citation>
    <scope>NUCLEOTIDE SEQUENCE</scope>
    <source>
        <tissue evidence="2">Leaves</tissue>
    </source>
</reference>
<evidence type="ECO:0000313" key="2">
    <source>
        <dbReference type="EMBL" id="KAF8642719.1"/>
    </source>
</evidence>
<comment type="caution">
    <text evidence="2">The sequence shown here is derived from an EMBL/GenBank/DDBJ whole genome shotgun (WGS) entry which is preliminary data.</text>
</comment>
<feature type="domain" description="KIB1-4 beta-propeller" evidence="1">
    <location>
        <begin position="32"/>
        <end position="222"/>
    </location>
</feature>
<keyword evidence="3" id="KW-1185">Reference proteome</keyword>
<sequence>MAGPQQTAFAIGDHSLHTIVLTTTMSHLTAGSCSWRLAQPRSGASTPLPAMERELPENWKCYLSDLPTAASCVVLVLHMDEPKFLYCHVGDDHWSEHDRLPRSSPRKIVIQEEAAVDGKFYFHEMAKLGAIDFSTATPKFSFMDYQLVEFPDGSSCTRLFSIYIFLTSDIMMVKVYRIDLSGPRLCEVGELGDRVFLLSYPNRQLLCSASKYGLKGNRVYFDHNVTGELDGGLLYIYDMEDKRLETVRPYPEVDELLGNPFWMLPTD</sequence>
<name>A0A835A6I6_9POAL</name>
<evidence type="ECO:0000259" key="1">
    <source>
        <dbReference type="Pfam" id="PF03478"/>
    </source>
</evidence>
<dbReference type="InterPro" id="IPR005174">
    <property type="entry name" value="KIB1-4_b-propeller"/>
</dbReference>
<evidence type="ECO:0000313" key="3">
    <source>
        <dbReference type="Proteomes" id="UP000636709"/>
    </source>
</evidence>
<gene>
    <name evidence="2" type="ORF">HU200_067097</name>
</gene>
<proteinExistence type="predicted"/>
<dbReference type="PANTHER" id="PTHR33127">
    <property type="entry name" value="TRANSMEMBRANE PROTEIN"/>
    <property type="match status" value="1"/>
</dbReference>
<dbReference type="OrthoDB" id="676569at2759"/>
<dbReference type="Pfam" id="PF03478">
    <property type="entry name" value="Beta-prop_KIB1-4"/>
    <property type="match status" value="1"/>
</dbReference>